<evidence type="ECO:0000313" key="8">
    <source>
        <dbReference type="EMBL" id="SHF37108.1"/>
    </source>
</evidence>
<keyword evidence="9" id="KW-1185">Reference proteome</keyword>
<reference evidence="9" key="1">
    <citation type="submission" date="2016-11" db="EMBL/GenBank/DDBJ databases">
        <authorList>
            <person name="Varghese N."/>
            <person name="Submissions S."/>
        </authorList>
    </citation>
    <scope>NUCLEOTIDE SEQUENCE [LARGE SCALE GENOMIC DNA]</scope>
    <source>
        <strain evidence="9">DSM 9756</strain>
    </source>
</reference>
<dbReference type="SMART" id="SM01049">
    <property type="entry name" value="Cache_2"/>
    <property type="match status" value="1"/>
</dbReference>
<comment type="subcellular location">
    <subcellularLocation>
        <location evidence="1">Cell membrane</location>
        <topology evidence="1">Multi-pass membrane protein</topology>
    </subcellularLocation>
</comment>
<feature type="chain" id="PRO_5009908932" evidence="6">
    <location>
        <begin position="25"/>
        <end position="166"/>
    </location>
</feature>
<protein>
    <submittedName>
        <fullName evidence="8">Cache domain-containing protein</fullName>
    </submittedName>
</protein>
<dbReference type="Proteomes" id="UP000184076">
    <property type="component" value="Unassembled WGS sequence"/>
</dbReference>
<organism evidence="8 9">
    <name type="scientific">Desulfacinum infernum DSM 9756</name>
    <dbReference type="NCBI Taxonomy" id="1121391"/>
    <lineage>
        <taxon>Bacteria</taxon>
        <taxon>Pseudomonadati</taxon>
        <taxon>Thermodesulfobacteriota</taxon>
        <taxon>Syntrophobacteria</taxon>
        <taxon>Syntrophobacterales</taxon>
        <taxon>Syntrophobacteraceae</taxon>
        <taxon>Desulfacinum</taxon>
    </lineage>
</organism>
<accession>A0A1M5B3T1</accession>
<keyword evidence="5" id="KW-0472">Membrane</keyword>
<dbReference type="Gene3D" id="3.30.450.20">
    <property type="entry name" value="PAS domain"/>
    <property type="match status" value="1"/>
</dbReference>
<name>A0A1M5B3T1_9BACT</name>
<feature type="signal peptide" evidence="6">
    <location>
        <begin position="1"/>
        <end position="24"/>
    </location>
</feature>
<feature type="domain" description="Single Cache" evidence="7">
    <location>
        <begin position="24"/>
        <end position="104"/>
    </location>
</feature>
<dbReference type="AlphaFoldDB" id="A0A1M5B3T1"/>
<proteinExistence type="predicted"/>
<evidence type="ECO:0000256" key="5">
    <source>
        <dbReference type="ARBA" id="ARBA00023136"/>
    </source>
</evidence>
<dbReference type="EMBL" id="FQVB01000016">
    <property type="protein sequence ID" value="SHF37108.1"/>
    <property type="molecule type" value="Genomic_DNA"/>
</dbReference>
<gene>
    <name evidence="8" type="ORF">SAMN02745206_01841</name>
</gene>
<keyword evidence="2" id="KW-1003">Cell membrane</keyword>
<sequence length="166" mass="18045">MLKSRVLMAVVFALVVSWSPAAWSSEATPKEVVTKVSEAAQLLAEKGEGAFAEISDKNGRFVWKDSYCFVLDLAGTVVAHPIKPNLVGKNLMNVKDIKGKLVVAEYVSIAKSPEGSGWSEYWWPKPGEKAPSMKVSYIMKVPGRDLLVAGGLYDLSKAEVEKMTAP</sequence>
<keyword evidence="6" id="KW-0732">Signal</keyword>
<evidence type="ECO:0000259" key="7">
    <source>
        <dbReference type="SMART" id="SM01049"/>
    </source>
</evidence>
<dbReference type="RefSeq" id="WP_073038697.1">
    <property type="nucleotide sequence ID" value="NZ_FQVB01000016.1"/>
</dbReference>
<evidence type="ECO:0000256" key="3">
    <source>
        <dbReference type="ARBA" id="ARBA00022692"/>
    </source>
</evidence>
<dbReference type="GO" id="GO:0005886">
    <property type="term" value="C:plasma membrane"/>
    <property type="evidence" value="ECO:0007669"/>
    <property type="project" value="UniProtKB-SubCell"/>
</dbReference>
<evidence type="ECO:0000256" key="6">
    <source>
        <dbReference type="SAM" id="SignalP"/>
    </source>
</evidence>
<evidence type="ECO:0000256" key="4">
    <source>
        <dbReference type="ARBA" id="ARBA00022989"/>
    </source>
</evidence>
<evidence type="ECO:0000256" key="1">
    <source>
        <dbReference type="ARBA" id="ARBA00004651"/>
    </source>
</evidence>
<evidence type="ECO:0000313" key="9">
    <source>
        <dbReference type="Proteomes" id="UP000184076"/>
    </source>
</evidence>
<dbReference type="InterPro" id="IPR033480">
    <property type="entry name" value="sCache_2"/>
</dbReference>
<keyword evidence="4" id="KW-1133">Transmembrane helix</keyword>
<keyword evidence="3" id="KW-0812">Transmembrane</keyword>
<evidence type="ECO:0000256" key="2">
    <source>
        <dbReference type="ARBA" id="ARBA00022475"/>
    </source>
</evidence>
<dbReference type="Pfam" id="PF17200">
    <property type="entry name" value="sCache_2"/>
    <property type="match status" value="1"/>
</dbReference>
<dbReference type="STRING" id="1121391.SAMN02745206_01841"/>